<proteinExistence type="inferred from homology"/>
<evidence type="ECO:0000256" key="8">
    <source>
        <dbReference type="ARBA" id="ARBA00023136"/>
    </source>
</evidence>
<dbReference type="OrthoDB" id="26569at2759"/>
<comment type="subcellular location">
    <subcellularLocation>
        <location evidence="1 12">Cell membrane</location>
        <topology evidence="1 12">Multi-pass membrane protein</topology>
    </subcellularLocation>
</comment>
<comment type="similarity">
    <text evidence="12">Belongs to the chitin synthase family.</text>
</comment>
<keyword evidence="9 12" id="KW-0961">Cell wall biogenesis/degradation</keyword>
<evidence type="ECO:0000259" key="14">
    <source>
        <dbReference type="Pfam" id="PF08407"/>
    </source>
</evidence>
<keyword evidence="4 12" id="KW-0328">Glycosyltransferase</keyword>
<evidence type="ECO:0000256" key="5">
    <source>
        <dbReference type="ARBA" id="ARBA00022679"/>
    </source>
</evidence>
<dbReference type="GO" id="GO:0071555">
    <property type="term" value="P:cell wall organization"/>
    <property type="evidence" value="ECO:0007669"/>
    <property type="project" value="UniProtKB-KW"/>
</dbReference>
<dbReference type="GO" id="GO:0004100">
    <property type="term" value="F:chitin synthase activity"/>
    <property type="evidence" value="ECO:0007669"/>
    <property type="project" value="UniProtKB-UniRule"/>
</dbReference>
<evidence type="ECO:0000256" key="7">
    <source>
        <dbReference type="ARBA" id="ARBA00022989"/>
    </source>
</evidence>
<name>A0A2R6S767_9APHY</name>
<evidence type="ECO:0000256" key="13">
    <source>
        <dbReference type="SAM" id="MobiDB-lite"/>
    </source>
</evidence>
<dbReference type="PANTHER" id="PTHR22914">
    <property type="entry name" value="CHITIN SYNTHASE"/>
    <property type="match status" value="1"/>
</dbReference>
<keyword evidence="6" id="KW-0812">Transmembrane</keyword>
<dbReference type="PANTHER" id="PTHR22914:SF9">
    <property type="entry name" value="CHITIN SYNTHASE 1"/>
    <property type="match status" value="1"/>
</dbReference>
<sequence>MSHYPPPDNRGTYYDDGYGSYPNNPPNPYDIHPSPSPNGYEHEHQTYQPIHPDPFAIPSQSVYNSPPMHVMSPPMGEYHPQQMEYHNPYQAHLSPPMHALSPPPQIQPSPTPSPYSLNDQPYSFNENEADDQDTGDIPLLRRDNPSMPLPIPGAYDEPTDDDRSESNIRYGRIPQRVPRRYKTIKKVPLFHGNLVIDLNVPSKLLNMCAQRNDREFTHMRYSAATCDPNDFKDEGFTLRQVLYDPPRRTELFIVMTMYNEDEELFCRTMHGVMKNIAHLCKRDRSKTWGKEGWKKVVVCIVSDGRQKINSRTLSVIAAMGVYQDGVAKNVVNEKPVTAHIYEYTTQISVSPSMKIEGPEKGIVPVQIIFCLKEKNQKKINSHRWFFSAFGPILQPNVCVLLDVGTMPGPTSIYHLWKAFDINSNVGGACGEIVALKGKYGQNLINPLGMFL</sequence>
<comment type="caution">
    <text evidence="15">The sequence shown here is derived from an EMBL/GenBank/DDBJ whole genome shotgun (WGS) entry which is preliminary data.</text>
</comment>
<comment type="catalytic activity">
    <reaction evidence="11 12">
        <text>[(1-&gt;4)-N-acetyl-beta-D-glucosaminyl](n) + UDP-N-acetyl-alpha-D-glucosamine = [(1-&gt;4)-N-acetyl-beta-D-glucosaminyl](n+1) + UDP + H(+)</text>
        <dbReference type="Rhea" id="RHEA:16637"/>
        <dbReference type="Rhea" id="RHEA-COMP:9593"/>
        <dbReference type="Rhea" id="RHEA-COMP:9595"/>
        <dbReference type="ChEBI" id="CHEBI:15378"/>
        <dbReference type="ChEBI" id="CHEBI:17029"/>
        <dbReference type="ChEBI" id="CHEBI:57705"/>
        <dbReference type="ChEBI" id="CHEBI:58223"/>
        <dbReference type="EC" id="2.4.1.16"/>
    </reaction>
</comment>
<evidence type="ECO:0000313" key="16">
    <source>
        <dbReference type="Proteomes" id="UP000186601"/>
    </source>
</evidence>
<organism evidence="15 16">
    <name type="scientific">Hermanssonia centrifuga</name>
    <dbReference type="NCBI Taxonomy" id="98765"/>
    <lineage>
        <taxon>Eukaryota</taxon>
        <taxon>Fungi</taxon>
        <taxon>Dikarya</taxon>
        <taxon>Basidiomycota</taxon>
        <taxon>Agaricomycotina</taxon>
        <taxon>Agaricomycetes</taxon>
        <taxon>Polyporales</taxon>
        <taxon>Meruliaceae</taxon>
        <taxon>Hermanssonia</taxon>
    </lineage>
</organism>
<gene>
    <name evidence="15" type="ORF">PHLCEN_2v23</name>
</gene>
<dbReference type="Pfam" id="PF08407">
    <property type="entry name" value="Chitin_synth_1N"/>
    <property type="match status" value="1"/>
</dbReference>
<evidence type="ECO:0000256" key="2">
    <source>
        <dbReference type="ARBA" id="ARBA00012543"/>
    </source>
</evidence>
<dbReference type="InterPro" id="IPR004835">
    <property type="entry name" value="Chitin_synth"/>
</dbReference>
<reference evidence="15 16" key="1">
    <citation type="submission" date="2018-02" db="EMBL/GenBank/DDBJ databases">
        <title>Genome sequence of the basidiomycete white-rot fungus Phlebia centrifuga.</title>
        <authorList>
            <person name="Granchi Z."/>
            <person name="Peng M."/>
            <person name="de Vries R.P."/>
            <person name="Hilden K."/>
            <person name="Makela M.R."/>
            <person name="Grigoriev I."/>
            <person name="Riley R."/>
        </authorList>
    </citation>
    <scope>NUCLEOTIDE SEQUENCE [LARGE SCALE GENOMIC DNA]</scope>
    <source>
        <strain evidence="15 16">FBCC195</strain>
    </source>
</reference>
<keyword evidence="8" id="KW-0472">Membrane</keyword>
<dbReference type="EMBL" id="MLYV02000002">
    <property type="protein sequence ID" value="PSS38116.1"/>
    <property type="molecule type" value="Genomic_DNA"/>
</dbReference>
<dbReference type="STRING" id="98765.A0A2R6S767"/>
<feature type="compositionally biased region" description="Pro residues" evidence="13">
    <location>
        <begin position="101"/>
        <end position="113"/>
    </location>
</feature>
<feature type="region of interest" description="Disordered" evidence="13">
    <location>
        <begin position="1"/>
        <end position="49"/>
    </location>
</feature>
<dbReference type="InterPro" id="IPR013616">
    <property type="entry name" value="Chitin_synth_N"/>
</dbReference>
<evidence type="ECO:0000256" key="3">
    <source>
        <dbReference type="ARBA" id="ARBA00022475"/>
    </source>
</evidence>
<dbReference type="Pfam" id="PF01644">
    <property type="entry name" value="Chitin_synth_1"/>
    <property type="match status" value="1"/>
</dbReference>
<dbReference type="GO" id="GO:0005886">
    <property type="term" value="C:plasma membrane"/>
    <property type="evidence" value="ECO:0007669"/>
    <property type="project" value="UniProtKB-SubCell"/>
</dbReference>
<dbReference type="GO" id="GO:0030428">
    <property type="term" value="C:cell septum"/>
    <property type="evidence" value="ECO:0007669"/>
    <property type="project" value="TreeGrafter"/>
</dbReference>
<evidence type="ECO:0000256" key="4">
    <source>
        <dbReference type="ARBA" id="ARBA00022676"/>
    </source>
</evidence>
<keyword evidence="16" id="KW-1185">Reference proteome</keyword>
<evidence type="ECO:0000256" key="9">
    <source>
        <dbReference type="ARBA" id="ARBA00023316"/>
    </source>
</evidence>
<evidence type="ECO:0000256" key="10">
    <source>
        <dbReference type="ARBA" id="ARBA00024009"/>
    </source>
</evidence>
<evidence type="ECO:0000313" key="15">
    <source>
        <dbReference type="EMBL" id="PSS38116.1"/>
    </source>
</evidence>
<accession>A0A2R6S767</accession>
<keyword evidence="5 12" id="KW-0808">Transferase</keyword>
<dbReference type="Proteomes" id="UP000186601">
    <property type="component" value="Unassembled WGS sequence"/>
</dbReference>
<feature type="domain" description="Chitin synthase N-terminal" evidence="14">
    <location>
        <begin position="182"/>
        <end position="250"/>
    </location>
</feature>
<dbReference type="GO" id="GO:0006031">
    <property type="term" value="P:chitin biosynthetic process"/>
    <property type="evidence" value="ECO:0007669"/>
    <property type="project" value="UniProtKB-UniRule"/>
</dbReference>
<evidence type="ECO:0000256" key="1">
    <source>
        <dbReference type="ARBA" id="ARBA00004651"/>
    </source>
</evidence>
<comment type="function">
    <text evidence="10 12">Polymerizes chitin, a structural polymer of the cell wall and septum, by transferring the sugar moiety of UDP-GlcNAc to the non-reducing end of the growing chitin polymer.</text>
</comment>
<keyword evidence="7" id="KW-1133">Transmembrane helix</keyword>
<keyword evidence="3 12" id="KW-1003">Cell membrane</keyword>
<dbReference type="EC" id="2.4.1.16" evidence="2 12"/>
<evidence type="ECO:0000256" key="12">
    <source>
        <dbReference type="RuleBase" id="RU366040"/>
    </source>
</evidence>
<feature type="compositionally biased region" description="Polar residues" evidence="13">
    <location>
        <begin position="117"/>
        <end position="126"/>
    </location>
</feature>
<protein>
    <recommendedName>
        <fullName evidence="2 12">Chitin synthase</fullName>
        <ecNumber evidence="2 12">2.4.1.16</ecNumber>
    </recommendedName>
</protein>
<feature type="region of interest" description="Disordered" evidence="13">
    <location>
        <begin position="91"/>
        <end position="166"/>
    </location>
</feature>
<evidence type="ECO:0000256" key="6">
    <source>
        <dbReference type="ARBA" id="ARBA00022692"/>
    </source>
</evidence>
<dbReference type="AlphaFoldDB" id="A0A2R6S767"/>
<evidence type="ECO:0000256" key="11">
    <source>
        <dbReference type="ARBA" id="ARBA00048014"/>
    </source>
</evidence>